<comment type="caution">
    <text evidence="2">The sequence shown here is derived from an EMBL/GenBank/DDBJ whole genome shotgun (WGS) entry which is preliminary data.</text>
</comment>
<accession>A0A2T8FEW2</accession>
<dbReference type="OrthoDB" id="9810847at2"/>
<keyword evidence="3" id="KW-1185">Reference proteome</keyword>
<gene>
    <name evidence="2" type="ORF">DDE18_01085</name>
</gene>
<evidence type="ECO:0008006" key="4">
    <source>
        <dbReference type="Google" id="ProtNLM"/>
    </source>
</evidence>
<dbReference type="PANTHER" id="PTHR37309:SF1">
    <property type="entry name" value="SLR0284 PROTEIN"/>
    <property type="match status" value="1"/>
</dbReference>
<dbReference type="PANTHER" id="PTHR37309">
    <property type="entry name" value="SLR0284 PROTEIN"/>
    <property type="match status" value="1"/>
</dbReference>
<feature type="transmembrane region" description="Helical" evidence="1">
    <location>
        <begin position="104"/>
        <end position="125"/>
    </location>
</feature>
<feature type="transmembrane region" description="Helical" evidence="1">
    <location>
        <begin position="41"/>
        <end position="61"/>
    </location>
</feature>
<keyword evidence="1" id="KW-0472">Membrane</keyword>
<proteinExistence type="predicted"/>
<keyword evidence="1" id="KW-1133">Transmembrane helix</keyword>
<reference evidence="2 3" key="1">
    <citation type="submission" date="2018-04" db="EMBL/GenBank/DDBJ databases">
        <title>Genome of Nocardioides gansuensis WSJ-1.</title>
        <authorList>
            <person name="Wu S."/>
            <person name="Wang G."/>
        </authorList>
    </citation>
    <scope>NUCLEOTIDE SEQUENCE [LARGE SCALE GENOMIC DNA]</scope>
    <source>
        <strain evidence="2 3">WSJ-1</strain>
    </source>
</reference>
<evidence type="ECO:0000313" key="3">
    <source>
        <dbReference type="Proteomes" id="UP000246018"/>
    </source>
</evidence>
<dbReference type="EMBL" id="QDGZ01000001">
    <property type="protein sequence ID" value="PVG84258.1"/>
    <property type="molecule type" value="Genomic_DNA"/>
</dbReference>
<sequence length="130" mass="13924">MRIVTWLLTYAAGVAVAAWLLGGIRFDGPVRGTAELQEKALPLLGVALILGLVSMIVKPVVKLLSLPFIIVTIGLFLLVINALMLMLTGWIAGRVDLGFHVDGFWTALLGSIVITLVTWGVDSVIGDDDR</sequence>
<name>A0A2T8FEW2_9ACTN</name>
<dbReference type="RefSeq" id="WP_116570388.1">
    <property type="nucleotide sequence ID" value="NZ_QDGZ01000001.1"/>
</dbReference>
<dbReference type="AlphaFoldDB" id="A0A2T8FEW2"/>
<dbReference type="Proteomes" id="UP000246018">
    <property type="component" value="Unassembled WGS sequence"/>
</dbReference>
<evidence type="ECO:0000313" key="2">
    <source>
        <dbReference type="EMBL" id="PVG84258.1"/>
    </source>
</evidence>
<evidence type="ECO:0000256" key="1">
    <source>
        <dbReference type="SAM" id="Phobius"/>
    </source>
</evidence>
<dbReference type="InterPro" id="IPR007165">
    <property type="entry name" value="Phage_holin_4_2"/>
</dbReference>
<dbReference type="Pfam" id="PF04020">
    <property type="entry name" value="Phage_holin_4_2"/>
    <property type="match status" value="1"/>
</dbReference>
<organism evidence="2 3">
    <name type="scientific">Nocardioides gansuensis</name>
    <dbReference type="NCBI Taxonomy" id="2138300"/>
    <lineage>
        <taxon>Bacteria</taxon>
        <taxon>Bacillati</taxon>
        <taxon>Actinomycetota</taxon>
        <taxon>Actinomycetes</taxon>
        <taxon>Propionibacteriales</taxon>
        <taxon>Nocardioidaceae</taxon>
        <taxon>Nocardioides</taxon>
    </lineage>
</organism>
<keyword evidence="1" id="KW-0812">Transmembrane</keyword>
<feature type="transmembrane region" description="Helical" evidence="1">
    <location>
        <begin position="68"/>
        <end position="92"/>
    </location>
</feature>
<protein>
    <recommendedName>
        <fullName evidence="4">Phage holin family protein</fullName>
    </recommendedName>
</protein>